<reference evidence="1" key="2">
    <citation type="journal article" date="2022" name="Res Sq">
        <title>Comparative Genomics Reveals Insights into the Divergent Evolution of Astigmatic Mites and Household Pest Adaptations.</title>
        <authorList>
            <person name="Xiong Q."/>
            <person name="Wan A.T.-Y."/>
            <person name="Liu X.-Y."/>
            <person name="Fung C.S.-H."/>
            <person name="Xiao X."/>
            <person name="Malainual N."/>
            <person name="Hou J."/>
            <person name="Wang L."/>
            <person name="Wang M."/>
            <person name="Yang K."/>
            <person name="Cui Y."/>
            <person name="Leung E."/>
            <person name="Nong W."/>
            <person name="Shin S.-K."/>
            <person name="Au S."/>
            <person name="Jeong K.Y."/>
            <person name="Chew F.T."/>
            <person name="Hui J."/>
            <person name="Leung T.F."/>
            <person name="Tungtrongchitr A."/>
            <person name="Zhong N."/>
            <person name="Liu Z."/>
            <person name="Tsui S."/>
        </authorList>
    </citation>
    <scope>NUCLEOTIDE SEQUENCE</scope>
    <source>
        <strain evidence="1">Derf</strain>
        <tissue evidence="1">Whole organism</tissue>
    </source>
</reference>
<keyword evidence="2" id="KW-1185">Reference proteome</keyword>
<sequence>MVPGSALLMAFSHINLRLNKIPIGSHLFFMWIGHLLVDRETTTQFSVILRLYIVHLHGDIA</sequence>
<accession>A0A922HWT9</accession>
<dbReference type="EMBL" id="ASGP02000003">
    <property type="protein sequence ID" value="KAH9516129.1"/>
    <property type="molecule type" value="Genomic_DNA"/>
</dbReference>
<proteinExistence type="predicted"/>
<comment type="caution">
    <text evidence="1">The sequence shown here is derived from an EMBL/GenBank/DDBJ whole genome shotgun (WGS) entry which is preliminary data.</text>
</comment>
<evidence type="ECO:0000313" key="2">
    <source>
        <dbReference type="Proteomes" id="UP000790347"/>
    </source>
</evidence>
<organism evidence="1 2">
    <name type="scientific">Dermatophagoides farinae</name>
    <name type="common">American house dust mite</name>
    <dbReference type="NCBI Taxonomy" id="6954"/>
    <lineage>
        <taxon>Eukaryota</taxon>
        <taxon>Metazoa</taxon>
        <taxon>Ecdysozoa</taxon>
        <taxon>Arthropoda</taxon>
        <taxon>Chelicerata</taxon>
        <taxon>Arachnida</taxon>
        <taxon>Acari</taxon>
        <taxon>Acariformes</taxon>
        <taxon>Sarcoptiformes</taxon>
        <taxon>Astigmata</taxon>
        <taxon>Psoroptidia</taxon>
        <taxon>Analgoidea</taxon>
        <taxon>Pyroglyphidae</taxon>
        <taxon>Dermatophagoidinae</taxon>
        <taxon>Dermatophagoides</taxon>
    </lineage>
</organism>
<name>A0A922HWT9_DERFA</name>
<dbReference type="AlphaFoldDB" id="A0A922HWT9"/>
<gene>
    <name evidence="1" type="ORF">DERF_006891</name>
</gene>
<protein>
    <submittedName>
        <fullName evidence="1">Uncharacterized protein</fullName>
    </submittedName>
</protein>
<reference evidence="1" key="1">
    <citation type="submission" date="2013-05" db="EMBL/GenBank/DDBJ databases">
        <authorList>
            <person name="Yim A.K.Y."/>
            <person name="Chan T.F."/>
            <person name="Ji K.M."/>
            <person name="Liu X.Y."/>
            <person name="Zhou J.W."/>
            <person name="Li R.Q."/>
            <person name="Yang K.Y."/>
            <person name="Li J."/>
            <person name="Li M."/>
            <person name="Law P.T.W."/>
            <person name="Wu Y.L."/>
            <person name="Cai Z.L."/>
            <person name="Qin H."/>
            <person name="Bao Y."/>
            <person name="Leung R.K.K."/>
            <person name="Ng P.K.S."/>
            <person name="Zou J."/>
            <person name="Zhong X.J."/>
            <person name="Ran P.X."/>
            <person name="Zhong N.S."/>
            <person name="Liu Z.G."/>
            <person name="Tsui S.K.W."/>
        </authorList>
    </citation>
    <scope>NUCLEOTIDE SEQUENCE</scope>
    <source>
        <strain evidence="1">Derf</strain>
        <tissue evidence="1">Whole organism</tissue>
    </source>
</reference>
<dbReference type="Proteomes" id="UP000790347">
    <property type="component" value="Unassembled WGS sequence"/>
</dbReference>
<evidence type="ECO:0000313" key="1">
    <source>
        <dbReference type="EMBL" id="KAH9516129.1"/>
    </source>
</evidence>